<feature type="transmembrane region" description="Helical" evidence="1">
    <location>
        <begin position="33"/>
        <end position="53"/>
    </location>
</feature>
<keyword evidence="3" id="KW-1185">Reference proteome</keyword>
<dbReference type="Proteomes" id="UP000019277">
    <property type="component" value="Unassembled WGS sequence"/>
</dbReference>
<proteinExistence type="predicted"/>
<protein>
    <submittedName>
        <fullName evidence="2">Uncharacterized protein</fullName>
    </submittedName>
</protein>
<evidence type="ECO:0000313" key="3">
    <source>
        <dbReference type="Proteomes" id="UP000019277"/>
    </source>
</evidence>
<sequence>MAYEFSVSGDSGTDVSALLIEACDRVARAEPELLVLAGAGFGILFSVVLGVTGEDEVNSSFVLEAAHLALLSRIGADLETALYVF</sequence>
<dbReference type="AlphaFoldDB" id="W7JAC8"/>
<keyword evidence="1" id="KW-1133">Transmembrane helix</keyword>
<dbReference type="EMBL" id="AYXG01000060">
    <property type="protein sequence ID" value="EWC62999.1"/>
    <property type="molecule type" value="Genomic_DNA"/>
</dbReference>
<comment type="caution">
    <text evidence="2">The sequence shown here is derived from an EMBL/GenBank/DDBJ whole genome shotgun (WGS) entry which is preliminary data.</text>
</comment>
<name>W7JAC8_9PSEU</name>
<accession>W7JAC8</accession>
<gene>
    <name evidence="2" type="ORF">UO65_1709</name>
</gene>
<keyword evidence="1" id="KW-0472">Membrane</keyword>
<evidence type="ECO:0000313" key="2">
    <source>
        <dbReference type="EMBL" id="EWC62999.1"/>
    </source>
</evidence>
<keyword evidence="1" id="KW-0812">Transmembrane</keyword>
<evidence type="ECO:0000256" key="1">
    <source>
        <dbReference type="SAM" id="Phobius"/>
    </source>
</evidence>
<organism evidence="2 3">
    <name type="scientific">Actinokineospora spheciospongiae</name>
    <dbReference type="NCBI Taxonomy" id="909613"/>
    <lineage>
        <taxon>Bacteria</taxon>
        <taxon>Bacillati</taxon>
        <taxon>Actinomycetota</taxon>
        <taxon>Actinomycetes</taxon>
        <taxon>Pseudonocardiales</taxon>
        <taxon>Pseudonocardiaceae</taxon>
        <taxon>Actinokineospora</taxon>
    </lineage>
</organism>
<reference evidence="2 3" key="1">
    <citation type="journal article" date="2014" name="Genome Announc.">
        <title>Draft Genome Sequence of the Antitrypanosomally Active Sponge-Associated Bacterium Actinokineospora sp. Strain EG49.</title>
        <authorList>
            <person name="Harjes J."/>
            <person name="Ryu T."/>
            <person name="Abdelmohsen U.R."/>
            <person name="Moitinho-Silva L."/>
            <person name="Horn H."/>
            <person name="Ravasi T."/>
            <person name="Hentschel U."/>
        </authorList>
    </citation>
    <scope>NUCLEOTIDE SEQUENCE [LARGE SCALE GENOMIC DNA]</scope>
    <source>
        <strain evidence="2 3">EG49</strain>
    </source>
</reference>